<dbReference type="InterPro" id="IPR001647">
    <property type="entry name" value="HTH_TetR"/>
</dbReference>
<dbReference type="Gene3D" id="1.10.357.10">
    <property type="entry name" value="Tetracycline Repressor, domain 2"/>
    <property type="match status" value="1"/>
</dbReference>
<dbReference type="AlphaFoldDB" id="A0A024QFB2"/>
<accession>A0A024QFB2</accession>
<evidence type="ECO:0000256" key="2">
    <source>
        <dbReference type="ARBA" id="ARBA00023125"/>
    </source>
</evidence>
<name>A0A024QFB2_9BACI</name>
<feature type="domain" description="HTH tetR-type" evidence="4">
    <location>
        <begin position="9"/>
        <end position="69"/>
    </location>
</feature>
<dbReference type="SUPFAM" id="SSF46689">
    <property type="entry name" value="Homeodomain-like"/>
    <property type="match status" value="1"/>
</dbReference>
<dbReference type="RefSeq" id="WP_021290548.1">
    <property type="nucleotide sequence ID" value="NZ_BNER01000009.1"/>
</dbReference>
<dbReference type="PRINTS" id="PR00455">
    <property type="entry name" value="HTHTETR"/>
</dbReference>
<dbReference type="PANTHER" id="PTHR43479:SF21">
    <property type="entry name" value="TRANSCRIPTIONAL REGULATOR, TETR FAMILY"/>
    <property type="match status" value="1"/>
</dbReference>
<evidence type="ECO:0000256" key="1">
    <source>
        <dbReference type="ARBA" id="ARBA00022491"/>
    </source>
</evidence>
<keyword evidence="2 3" id="KW-0238">DNA-binding</keyword>
<dbReference type="InterPro" id="IPR009057">
    <property type="entry name" value="Homeodomain-like_sf"/>
</dbReference>
<dbReference type="PROSITE" id="PS50977">
    <property type="entry name" value="HTH_TETR_2"/>
    <property type="match status" value="1"/>
</dbReference>
<gene>
    <name evidence="5" type="primary">kstR2_5</name>
    <name evidence="5" type="ORF">BN990_03539</name>
</gene>
<evidence type="ECO:0000313" key="6">
    <source>
        <dbReference type="Proteomes" id="UP000028875"/>
    </source>
</evidence>
<dbReference type="Pfam" id="PF00440">
    <property type="entry name" value="TetR_N"/>
    <property type="match status" value="1"/>
</dbReference>
<dbReference type="STRING" id="1462526.BN990_03539"/>
<feature type="DNA-binding region" description="H-T-H motif" evidence="3">
    <location>
        <begin position="32"/>
        <end position="51"/>
    </location>
</feature>
<dbReference type="PANTHER" id="PTHR43479">
    <property type="entry name" value="ACREF/ENVCD OPERON REPRESSOR-RELATED"/>
    <property type="match status" value="1"/>
</dbReference>
<keyword evidence="1" id="KW-0678">Repressor</keyword>
<reference evidence="5 6" key="1">
    <citation type="submission" date="2014-03" db="EMBL/GenBank/DDBJ databases">
        <authorList>
            <person name="Urmite Genomes U."/>
        </authorList>
    </citation>
    <scope>NUCLEOTIDE SEQUENCE [LARGE SCALE GENOMIC DNA]</scope>
    <source>
        <strain evidence="5 6">Vm-5</strain>
    </source>
</reference>
<dbReference type="GO" id="GO:0003677">
    <property type="term" value="F:DNA binding"/>
    <property type="evidence" value="ECO:0007669"/>
    <property type="project" value="UniProtKB-UniRule"/>
</dbReference>
<sequence length="197" mass="23315">MDGFKRRRELKKSHILQAALTLFMDFGVQKVSIKEIATKANVSQVTIYNYFESKNNLVHEVIKHYISETWWEFESLFDNDLPFPEKIKKLIFAKTETAQHINSNFYNVIMKEYSAGISYIEELYQKKAIPKMMELFEEGKREGYVDPDLSNESILMYFHIFKEAMQREDIYNKILPMTEDIMKILFYGIIGKGDHPN</sequence>
<comment type="caution">
    <text evidence="5">The sequence shown here is derived from an EMBL/GenBank/DDBJ whole genome shotgun (WGS) entry which is preliminary data.</text>
</comment>
<reference evidence="6" key="2">
    <citation type="submission" date="2014-05" db="EMBL/GenBank/DDBJ databases">
        <title>Draft genome sequence of Virgibacillus massiliensis Vm-5.</title>
        <authorList>
            <person name="Khelaifia S."/>
            <person name="Croce O."/>
            <person name="Lagier J.C."/>
            <person name="Raoult D."/>
        </authorList>
    </citation>
    <scope>NUCLEOTIDE SEQUENCE [LARGE SCALE GENOMIC DNA]</scope>
    <source>
        <strain evidence="6">Vm-5</strain>
    </source>
</reference>
<keyword evidence="6" id="KW-1185">Reference proteome</keyword>
<evidence type="ECO:0000313" key="5">
    <source>
        <dbReference type="EMBL" id="CDQ41184.1"/>
    </source>
</evidence>
<proteinExistence type="predicted"/>
<evidence type="ECO:0000256" key="3">
    <source>
        <dbReference type="PROSITE-ProRule" id="PRU00335"/>
    </source>
</evidence>
<dbReference type="Proteomes" id="UP000028875">
    <property type="component" value="Unassembled WGS sequence"/>
</dbReference>
<dbReference type="InterPro" id="IPR050624">
    <property type="entry name" value="HTH-type_Tx_Regulator"/>
</dbReference>
<organism evidence="5 6">
    <name type="scientific">Virgibacillus massiliensis</name>
    <dbReference type="NCBI Taxonomy" id="1462526"/>
    <lineage>
        <taxon>Bacteria</taxon>
        <taxon>Bacillati</taxon>
        <taxon>Bacillota</taxon>
        <taxon>Bacilli</taxon>
        <taxon>Bacillales</taxon>
        <taxon>Bacillaceae</taxon>
        <taxon>Virgibacillus</taxon>
    </lineage>
</organism>
<protein>
    <submittedName>
        <fullName evidence="5">HTH-type transcriptional repressor KstR2</fullName>
    </submittedName>
</protein>
<dbReference type="OrthoDB" id="113732at2"/>
<dbReference type="EMBL" id="CCDP010000002">
    <property type="protein sequence ID" value="CDQ41184.1"/>
    <property type="molecule type" value="Genomic_DNA"/>
</dbReference>
<evidence type="ECO:0000259" key="4">
    <source>
        <dbReference type="PROSITE" id="PS50977"/>
    </source>
</evidence>
<dbReference type="eggNOG" id="COG1309">
    <property type="taxonomic scope" value="Bacteria"/>
</dbReference>